<evidence type="ECO:0000256" key="1">
    <source>
        <dbReference type="SAM" id="MobiDB-lite"/>
    </source>
</evidence>
<feature type="compositionally biased region" description="Low complexity" evidence="1">
    <location>
        <begin position="1"/>
        <end position="15"/>
    </location>
</feature>
<evidence type="ECO:0000313" key="2">
    <source>
        <dbReference type="EMBL" id="MBB5802888.1"/>
    </source>
</evidence>
<name>A0A7W9M0K5_9PSEU</name>
<dbReference type="SUPFAM" id="SSF49503">
    <property type="entry name" value="Cupredoxins"/>
    <property type="match status" value="1"/>
</dbReference>
<evidence type="ECO:0000313" key="3">
    <source>
        <dbReference type="Proteomes" id="UP000552097"/>
    </source>
</evidence>
<dbReference type="RefSeq" id="WP_281391906.1">
    <property type="nucleotide sequence ID" value="NZ_JACHMO010000001.1"/>
</dbReference>
<gene>
    <name evidence="2" type="ORF">F4560_002656</name>
</gene>
<protein>
    <submittedName>
        <fullName evidence="2">FtsP/CotA-like multicopper oxidase with cupredoxin domain</fullName>
    </submittedName>
</protein>
<dbReference type="Gene3D" id="2.60.40.420">
    <property type="entry name" value="Cupredoxins - blue copper proteins"/>
    <property type="match status" value="1"/>
</dbReference>
<proteinExistence type="predicted"/>
<accession>A0A7W9M0K5</accession>
<dbReference type="AlphaFoldDB" id="A0A7W9M0K5"/>
<reference evidence="2 3" key="1">
    <citation type="submission" date="2020-08" db="EMBL/GenBank/DDBJ databases">
        <title>Sequencing the genomes of 1000 actinobacteria strains.</title>
        <authorList>
            <person name="Klenk H.-P."/>
        </authorList>
    </citation>
    <scope>NUCLEOTIDE SEQUENCE [LARGE SCALE GENOMIC DNA]</scope>
    <source>
        <strain evidence="2 3">DSM 45486</strain>
    </source>
</reference>
<sequence length="41" mass="4158">MTTPAVESPTSTTPTPTTPSPACHVASHEDMGMMGVLEVTG</sequence>
<dbReference type="EMBL" id="JACHMO010000001">
    <property type="protein sequence ID" value="MBB5802888.1"/>
    <property type="molecule type" value="Genomic_DNA"/>
</dbReference>
<comment type="caution">
    <text evidence="2">The sequence shown here is derived from an EMBL/GenBank/DDBJ whole genome shotgun (WGS) entry which is preliminary data.</text>
</comment>
<feature type="region of interest" description="Disordered" evidence="1">
    <location>
        <begin position="1"/>
        <end position="26"/>
    </location>
</feature>
<dbReference type="InterPro" id="IPR008972">
    <property type="entry name" value="Cupredoxin"/>
</dbReference>
<dbReference type="Proteomes" id="UP000552097">
    <property type="component" value="Unassembled WGS sequence"/>
</dbReference>
<organism evidence="2 3">
    <name type="scientific">Saccharothrix ecbatanensis</name>
    <dbReference type="NCBI Taxonomy" id="1105145"/>
    <lineage>
        <taxon>Bacteria</taxon>
        <taxon>Bacillati</taxon>
        <taxon>Actinomycetota</taxon>
        <taxon>Actinomycetes</taxon>
        <taxon>Pseudonocardiales</taxon>
        <taxon>Pseudonocardiaceae</taxon>
        <taxon>Saccharothrix</taxon>
    </lineage>
</organism>
<keyword evidence="3" id="KW-1185">Reference proteome</keyword>